<dbReference type="Pfam" id="PF13812">
    <property type="entry name" value="PPR_3"/>
    <property type="match status" value="1"/>
</dbReference>
<dbReference type="Gene3D" id="1.25.40.10">
    <property type="entry name" value="Tetratricopeptide repeat domain"/>
    <property type="match status" value="4"/>
</dbReference>
<dbReference type="STRING" id="1073090.A0A1L9SUC9"/>
<feature type="region of interest" description="Disordered" evidence="3">
    <location>
        <begin position="814"/>
        <end position="845"/>
    </location>
</feature>
<dbReference type="InterPro" id="IPR011990">
    <property type="entry name" value="TPR-like_helical_dom_sf"/>
</dbReference>
<feature type="region of interest" description="Disordered" evidence="3">
    <location>
        <begin position="175"/>
        <end position="208"/>
    </location>
</feature>
<sequence length="1311" mass="143308">MVFKPFTHLARQSFTKAFTHGYAQSVVAASQSSYASSTTLNQLASHPAKFTRTTQLQNVFQNASSSSGAGGAKASQGASGSGDFGLAAYYAAWQHAQQTGDDSDWRQFQFKRRIGWKPTGDEIADAAAAAKDGEEFAPTEPLRSPHLTKASVNEDVSVQVEEAVAREIQIQEEQAMAEEEAHSHAATDATSGHHPQQTTEEMARIDEKAQAASDHIVDLVSARKFAEVPSAFEALLKDGLTPTIGAYNALLVSAIELHANASQSITKALDVYSDMLRRRVIPNEETYKILIQLLATRAHDAVLAKEVLEQERVRFGGMEEPGRFMFHSSELECDLLVEDHSLAIAVKLFTTATTRHAAIVFPLDIYRHLITACAAEGQVETMIRVYAHMEAHKVKPHASIFPPMIDAFAASGDLQSVVETYNEYKSLAVSDDNGVFSIVDRLDGQVYAAVVRAYLACGKQEAAMRFLDRIRASFDEVTENREARREAIESIIVEGALVQHAIRKGDFGTALEHAESTQRGPARNQAMSRLCTAAADAGNLTIASQAYDRLSTEVDVRQGGAVSLLALHVRQGNVSAARPLWIMLTTVGHATPDMVQPTAMYSLALIKSGQIEEGLAEARNMFSRIRNAAIPSSSPSSSTNLAAAANLSPIREQINEALDLLARVLMQTAAVISPQAAMTLLWSMVENGGLVSPVAEHAVASLGPAGISQLNSQDLTLALRVQAGMLVNTPSSTNNTTTTTTTTNHNNNNNNNGVSNMLFDVAHPIRFAHMLDVALSTGLPMDSVTTSMVDQAVSKLFNSRPDMVKRWQEHVSSMTASSPYMSDRRTTPVSESSVAGSPASSTDDSFDPYAYATDFRGSAMIADELETTGGRPESHLNEALIRFRNMRRIGRHPRYITYAKLITAAAKVNRTDLVHEILSMARRDVPLIPHYHIVKYGWVSILDAMVAACLSLGDRGLAAKYHQELLELGSAPSANTFGLYITTLKESTKTFDEATEALKIFHRAVAEGVQPTSFLYNALIGKLGKARRIDDCLLYFAEMRANGVRPTSVTYGTIVNALCRVSDERFAEEMFEEMESMPNYKPRPAPYNSMIQYFLNTKRDRSKVLAYYERMKARRIQPTMHTYKLLIDAYASLEPVDMPAAEKVLETVRAAGQQPEAVHYASLIHAKGCVMHDIDAARAVFDRVVADRRVRMQPCLYQALFEAMVANHRVSDTAAVIDEMKRRGVEMTAYIANTLIHGWAADGHVERAKAVYDSVGIDKREPSTYEAMTRAFLAAEDRDGAATIVQEMLSRGYPTAVASKILDLIGGGPAV</sequence>
<feature type="repeat" description="PPR" evidence="2">
    <location>
        <begin position="1047"/>
        <end position="1077"/>
    </location>
</feature>
<feature type="repeat" description="PPR" evidence="2">
    <location>
        <begin position="362"/>
        <end position="396"/>
    </location>
</feature>
<dbReference type="EMBL" id="KV878336">
    <property type="protein sequence ID" value="OJJ50812.1"/>
    <property type="molecule type" value="Genomic_DNA"/>
</dbReference>
<name>A0A1L9SUC9_9EURO</name>
<evidence type="ECO:0000313" key="5">
    <source>
        <dbReference type="EMBL" id="OJJ50812.1"/>
    </source>
</evidence>
<dbReference type="GeneID" id="34608034"/>
<keyword evidence="1" id="KW-0677">Repeat</keyword>
<proteinExistence type="predicted"/>
<feature type="region of interest" description="Disordered" evidence="3">
    <location>
        <begin position="728"/>
        <end position="751"/>
    </location>
</feature>
<evidence type="ECO:0000313" key="6">
    <source>
        <dbReference type="Proteomes" id="UP000184188"/>
    </source>
</evidence>
<feature type="repeat" description="PPR" evidence="2">
    <location>
        <begin position="1012"/>
        <end position="1046"/>
    </location>
</feature>
<dbReference type="Pfam" id="PF24603">
    <property type="entry name" value="TPR_30"/>
    <property type="match status" value="1"/>
</dbReference>
<feature type="compositionally biased region" description="Low complexity" evidence="3">
    <location>
        <begin position="828"/>
        <end position="841"/>
    </location>
</feature>
<evidence type="ECO:0000259" key="4">
    <source>
        <dbReference type="Pfam" id="PF24603"/>
    </source>
</evidence>
<gene>
    <name evidence="5" type="ORF">ASPZODRAFT_126760</name>
</gene>
<dbReference type="OrthoDB" id="411857at2759"/>
<dbReference type="VEuPathDB" id="FungiDB:ASPZODRAFT_126760"/>
<protein>
    <recommendedName>
        <fullName evidence="4">Tetratricopeptide repeat domain-containing protein</fullName>
    </recommendedName>
</protein>
<dbReference type="RefSeq" id="XP_022585322.1">
    <property type="nucleotide sequence ID" value="XM_022721569.1"/>
</dbReference>
<keyword evidence="6" id="KW-1185">Reference proteome</keyword>
<reference evidence="6" key="1">
    <citation type="journal article" date="2017" name="Genome Biol.">
        <title>Comparative genomics reveals high biological diversity and specific adaptations in the industrially and medically important fungal genus Aspergillus.</title>
        <authorList>
            <person name="de Vries R.P."/>
            <person name="Riley R."/>
            <person name="Wiebenga A."/>
            <person name="Aguilar-Osorio G."/>
            <person name="Amillis S."/>
            <person name="Uchima C.A."/>
            <person name="Anderluh G."/>
            <person name="Asadollahi M."/>
            <person name="Askin M."/>
            <person name="Barry K."/>
            <person name="Battaglia E."/>
            <person name="Bayram O."/>
            <person name="Benocci T."/>
            <person name="Braus-Stromeyer S.A."/>
            <person name="Caldana C."/>
            <person name="Canovas D."/>
            <person name="Cerqueira G.C."/>
            <person name="Chen F."/>
            <person name="Chen W."/>
            <person name="Choi C."/>
            <person name="Clum A."/>
            <person name="Dos Santos R.A."/>
            <person name="Damasio A.R."/>
            <person name="Diallinas G."/>
            <person name="Emri T."/>
            <person name="Fekete E."/>
            <person name="Flipphi M."/>
            <person name="Freyberg S."/>
            <person name="Gallo A."/>
            <person name="Gournas C."/>
            <person name="Habgood R."/>
            <person name="Hainaut M."/>
            <person name="Harispe M.L."/>
            <person name="Henrissat B."/>
            <person name="Hilden K.S."/>
            <person name="Hope R."/>
            <person name="Hossain A."/>
            <person name="Karabika E."/>
            <person name="Karaffa L."/>
            <person name="Karanyi Z."/>
            <person name="Krasevec N."/>
            <person name="Kuo A."/>
            <person name="Kusch H."/>
            <person name="LaButti K."/>
            <person name="Lagendijk E.L."/>
            <person name="Lapidus A."/>
            <person name="Levasseur A."/>
            <person name="Lindquist E."/>
            <person name="Lipzen A."/>
            <person name="Logrieco A.F."/>
            <person name="MacCabe A."/>
            <person name="Maekelae M.R."/>
            <person name="Malavazi I."/>
            <person name="Melin P."/>
            <person name="Meyer V."/>
            <person name="Mielnichuk N."/>
            <person name="Miskei M."/>
            <person name="Molnar A.P."/>
            <person name="Mule G."/>
            <person name="Ngan C.Y."/>
            <person name="Orejas M."/>
            <person name="Orosz E."/>
            <person name="Ouedraogo J.P."/>
            <person name="Overkamp K.M."/>
            <person name="Park H.-S."/>
            <person name="Perrone G."/>
            <person name="Piumi F."/>
            <person name="Punt P.J."/>
            <person name="Ram A.F."/>
            <person name="Ramon A."/>
            <person name="Rauscher S."/>
            <person name="Record E."/>
            <person name="Riano-Pachon D.M."/>
            <person name="Robert V."/>
            <person name="Roehrig J."/>
            <person name="Ruller R."/>
            <person name="Salamov A."/>
            <person name="Salih N.S."/>
            <person name="Samson R.A."/>
            <person name="Sandor E."/>
            <person name="Sanguinetti M."/>
            <person name="Schuetze T."/>
            <person name="Sepcic K."/>
            <person name="Shelest E."/>
            <person name="Sherlock G."/>
            <person name="Sophianopoulou V."/>
            <person name="Squina F.M."/>
            <person name="Sun H."/>
            <person name="Susca A."/>
            <person name="Todd R.B."/>
            <person name="Tsang A."/>
            <person name="Unkles S.E."/>
            <person name="van de Wiele N."/>
            <person name="van Rossen-Uffink D."/>
            <person name="Oliveira J.V."/>
            <person name="Vesth T.C."/>
            <person name="Visser J."/>
            <person name="Yu J.-H."/>
            <person name="Zhou M."/>
            <person name="Andersen M.R."/>
            <person name="Archer D.B."/>
            <person name="Baker S.E."/>
            <person name="Benoit I."/>
            <person name="Brakhage A.A."/>
            <person name="Braus G.H."/>
            <person name="Fischer R."/>
            <person name="Frisvad J.C."/>
            <person name="Goldman G.H."/>
            <person name="Houbraken J."/>
            <person name="Oakley B."/>
            <person name="Pocsi I."/>
            <person name="Scazzocchio C."/>
            <person name="Seiboth B."/>
            <person name="vanKuyk P.A."/>
            <person name="Wortman J."/>
            <person name="Dyer P.S."/>
            <person name="Grigoriev I.V."/>
        </authorList>
    </citation>
    <scope>NUCLEOTIDE SEQUENCE [LARGE SCALE GENOMIC DNA]</scope>
    <source>
        <strain evidence="6">CBS 506.65</strain>
    </source>
</reference>
<dbReference type="PANTHER" id="PTHR47936">
    <property type="entry name" value="PPR_LONG DOMAIN-CONTAINING PROTEIN"/>
    <property type="match status" value="1"/>
</dbReference>
<feature type="compositionally biased region" description="Low complexity" evidence="3">
    <location>
        <begin position="733"/>
        <end position="751"/>
    </location>
</feature>
<dbReference type="GO" id="GO:0031930">
    <property type="term" value="P:mitochondria-nucleus signaling pathway"/>
    <property type="evidence" value="ECO:0007669"/>
    <property type="project" value="TreeGrafter"/>
</dbReference>
<dbReference type="Pfam" id="PF13041">
    <property type="entry name" value="PPR_2"/>
    <property type="match status" value="1"/>
</dbReference>
<accession>A0A1L9SUC9</accession>
<evidence type="ECO:0000256" key="1">
    <source>
        <dbReference type="ARBA" id="ARBA00022737"/>
    </source>
</evidence>
<feature type="domain" description="Tetratricopeptide repeat" evidence="4">
    <location>
        <begin position="488"/>
        <end position="585"/>
    </location>
</feature>
<dbReference type="PROSITE" id="PS51375">
    <property type="entry name" value="PPR"/>
    <property type="match status" value="3"/>
</dbReference>
<dbReference type="PANTHER" id="PTHR47936:SF3">
    <property type="entry name" value="PENTACOTRIPEPTIDE-REPEAT REGION OF PRORP DOMAIN-CONTAINING PROTEIN"/>
    <property type="match status" value="1"/>
</dbReference>
<evidence type="ECO:0000256" key="2">
    <source>
        <dbReference type="PROSITE-ProRule" id="PRU00708"/>
    </source>
</evidence>
<evidence type="ECO:0000256" key="3">
    <source>
        <dbReference type="SAM" id="MobiDB-lite"/>
    </source>
</evidence>
<dbReference type="FunFam" id="1.25.40.10:FF:000217">
    <property type="entry name" value="Pentatricopeptide repeat domain-containing protein"/>
    <property type="match status" value="1"/>
</dbReference>
<dbReference type="InterPro" id="IPR057585">
    <property type="entry name" value="TPR_dom_fungi"/>
</dbReference>
<dbReference type="InterPro" id="IPR002885">
    <property type="entry name" value="PPR_rpt"/>
</dbReference>
<dbReference type="NCBIfam" id="TIGR00756">
    <property type="entry name" value="PPR"/>
    <property type="match status" value="2"/>
</dbReference>
<organism evidence="5 6">
    <name type="scientific">Penicilliopsis zonata CBS 506.65</name>
    <dbReference type="NCBI Taxonomy" id="1073090"/>
    <lineage>
        <taxon>Eukaryota</taxon>
        <taxon>Fungi</taxon>
        <taxon>Dikarya</taxon>
        <taxon>Ascomycota</taxon>
        <taxon>Pezizomycotina</taxon>
        <taxon>Eurotiomycetes</taxon>
        <taxon>Eurotiomycetidae</taxon>
        <taxon>Eurotiales</taxon>
        <taxon>Aspergillaceae</taxon>
        <taxon>Penicilliopsis</taxon>
    </lineage>
</organism>
<dbReference type="Proteomes" id="UP000184188">
    <property type="component" value="Unassembled WGS sequence"/>
</dbReference>
<dbReference type="FunFam" id="1.25.40.10:FF:000610">
    <property type="entry name" value="Pentatricopeptide repeat protein"/>
    <property type="match status" value="1"/>
</dbReference>